<evidence type="ECO:0000256" key="4">
    <source>
        <dbReference type="ARBA" id="ARBA00023163"/>
    </source>
</evidence>
<keyword evidence="2" id="KW-0341">Growth regulation</keyword>
<comment type="caution">
    <text evidence="6">The sequence shown here is derived from an EMBL/GenBank/DDBJ whole genome shotgun (WGS) entry which is preliminary data.</text>
</comment>
<evidence type="ECO:0008006" key="8">
    <source>
        <dbReference type="Google" id="ProtNLM"/>
    </source>
</evidence>
<dbReference type="SUPFAM" id="SSF47459">
    <property type="entry name" value="HLH, helix-loop-helix DNA-binding domain"/>
    <property type="match status" value="1"/>
</dbReference>
<dbReference type="InterPro" id="IPR044293">
    <property type="entry name" value="PRE"/>
</dbReference>
<keyword evidence="5" id="KW-0539">Nucleus</keyword>
<gene>
    <name evidence="6" type="ORF">SAY87_013874</name>
</gene>
<keyword evidence="7" id="KW-1185">Reference proteome</keyword>
<evidence type="ECO:0000256" key="2">
    <source>
        <dbReference type="ARBA" id="ARBA00022604"/>
    </source>
</evidence>
<evidence type="ECO:0000256" key="5">
    <source>
        <dbReference type="ARBA" id="ARBA00023242"/>
    </source>
</evidence>
<dbReference type="EMBL" id="JAXIOK010000008">
    <property type="protein sequence ID" value="KAK4764436.1"/>
    <property type="molecule type" value="Genomic_DNA"/>
</dbReference>
<dbReference type="GO" id="GO:0046983">
    <property type="term" value="F:protein dimerization activity"/>
    <property type="evidence" value="ECO:0007669"/>
    <property type="project" value="InterPro"/>
</dbReference>
<dbReference type="AlphaFoldDB" id="A0AAN7KI23"/>
<name>A0AAN7KI23_9MYRT</name>
<dbReference type="GO" id="GO:0005634">
    <property type="term" value="C:nucleus"/>
    <property type="evidence" value="ECO:0007669"/>
    <property type="project" value="UniProtKB-SubCell"/>
</dbReference>
<evidence type="ECO:0000313" key="6">
    <source>
        <dbReference type="EMBL" id="KAK4764436.1"/>
    </source>
</evidence>
<dbReference type="Gene3D" id="4.10.280.10">
    <property type="entry name" value="Helix-loop-helix DNA-binding domain"/>
    <property type="match status" value="1"/>
</dbReference>
<evidence type="ECO:0000313" key="7">
    <source>
        <dbReference type="Proteomes" id="UP001345219"/>
    </source>
</evidence>
<protein>
    <recommendedName>
        <fullName evidence="8">BHLH domain-containing protein</fullName>
    </recommendedName>
</protein>
<dbReference type="GO" id="GO:0006355">
    <property type="term" value="P:regulation of DNA-templated transcription"/>
    <property type="evidence" value="ECO:0007669"/>
    <property type="project" value="InterPro"/>
</dbReference>
<dbReference type="InterPro" id="IPR036638">
    <property type="entry name" value="HLH_DNA-bd_sf"/>
</dbReference>
<dbReference type="Proteomes" id="UP001345219">
    <property type="component" value="Chromosome 11"/>
</dbReference>
<organism evidence="6 7">
    <name type="scientific">Trapa incisa</name>
    <dbReference type="NCBI Taxonomy" id="236973"/>
    <lineage>
        <taxon>Eukaryota</taxon>
        <taxon>Viridiplantae</taxon>
        <taxon>Streptophyta</taxon>
        <taxon>Embryophyta</taxon>
        <taxon>Tracheophyta</taxon>
        <taxon>Spermatophyta</taxon>
        <taxon>Magnoliopsida</taxon>
        <taxon>eudicotyledons</taxon>
        <taxon>Gunneridae</taxon>
        <taxon>Pentapetalae</taxon>
        <taxon>rosids</taxon>
        <taxon>malvids</taxon>
        <taxon>Myrtales</taxon>
        <taxon>Lythraceae</taxon>
        <taxon>Trapa</taxon>
    </lineage>
</organism>
<accession>A0AAN7KI23</accession>
<sequence>MPSKRPRWRQLPGGSRITDQIAHLVSKLQKLIPEIRNRHLYRGSASKFLHETCNYIRSLHQEVDDLSERLTQLLTSSSDTSHQELALEMTHIWNSVRLLSFSIPLLDCLPFCLFKFVPLGMQPAVCSGYAY</sequence>
<reference evidence="6 7" key="1">
    <citation type="journal article" date="2023" name="Hortic Res">
        <title>Pangenome of water caltrop reveals structural variations and asymmetric subgenome divergence after allopolyploidization.</title>
        <authorList>
            <person name="Zhang X."/>
            <person name="Chen Y."/>
            <person name="Wang L."/>
            <person name="Yuan Y."/>
            <person name="Fang M."/>
            <person name="Shi L."/>
            <person name="Lu R."/>
            <person name="Comes H.P."/>
            <person name="Ma Y."/>
            <person name="Chen Y."/>
            <person name="Huang G."/>
            <person name="Zhou Y."/>
            <person name="Zheng Z."/>
            <person name="Qiu Y."/>
        </authorList>
    </citation>
    <scope>NUCLEOTIDE SEQUENCE [LARGE SCALE GENOMIC DNA]</scope>
    <source>
        <tissue evidence="6">Roots</tissue>
    </source>
</reference>
<dbReference type="CDD" id="cd11442">
    <property type="entry name" value="bHLH_AtPRE_like"/>
    <property type="match status" value="1"/>
</dbReference>
<comment type="subcellular location">
    <subcellularLocation>
        <location evidence="1">Nucleus</location>
    </subcellularLocation>
</comment>
<keyword evidence="3" id="KW-0805">Transcription regulation</keyword>
<evidence type="ECO:0000256" key="3">
    <source>
        <dbReference type="ARBA" id="ARBA00023015"/>
    </source>
</evidence>
<dbReference type="Pfam" id="PF23174">
    <property type="entry name" value="bHLH_ILI"/>
    <property type="match status" value="1"/>
</dbReference>
<dbReference type="PANTHER" id="PTHR46446:SF11">
    <property type="entry name" value="TRANSCRIPTION FACTOR PRE6"/>
    <property type="match status" value="1"/>
</dbReference>
<dbReference type="PANTHER" id="PTHR46446">
    <property type="entry name" value="TRANSCRIPTION FACTOR PRE"/>
    <property type="match status" value="1"/>
</dbReference>
<evidence type="ECO:0000256" key="1">
    <source>
        <dbReference type="ARBA" id="ARBA00004123"/>
    </source>
</evidence>
<dbReference type="GO" id="GO:0040008">
    <property type="term" value="P:regulation of growth"/>
    <property type="evidence" value="ECO:0007669"/>
    <property type="project" value="InterPro"/>
</dbReference>
<proteinExistence type="predicted"/>
<keyword evidence="4" id="KW-0804">Transcription</keyword>